<comment type="caution">
    <text evidence="1">The sequence shown here is derived from an EMBL/GenBank/DDBJ whole genome shotgun (WGS) entry which is preliminary data.</text>
</comment>
<evidence type="ECO:0000313" key="2">
    <source>
        <dbReference type="Proteomes" id="UP001277972"/>
    </source>
</evidence>
<gene>
    <name evidence="1" type="ORF">SH601_07565</name>
</gene>
<evidence type="ECO:0000313" key="1">
    <source>
        <dbReference type="EMBL" id="MDX8045847.1"/>
    </source>
</evidence>
<proteinExistence type="predicted"/>
<dbReference type="EMBL" id="JAWZSR010000003">
    <property type="protein sequence ID" value="MDX8045847.1"/>
    <property type="molecule type" value="Genomic_DNA"/>
</dbReference>
<organism evidence="1 2">
    <name type="scientific">Gracilibacillus pellucidus</name>
    <dbReference type="NCBI Taxonomy" id="3095368"/>
    <lineage>
        <taxon>Bacteria</taxon>
        <taxon>Bacillati</taxon>
        <taxon>Bacillota</taxon>
        <taxon>Bacilli</taxon>
        <taxon>Bacillales</taxon>
        <taxon>Bacillaceae</taxon>
        <taxon>Gracilibacillus</taxon>
    </lineage>
</organism>
<accession>A0ACC6M4N3</accession>
<sequence length="82" mass="9361">MVVTLFWTFLGIYILLSVIITPFQYRYLTGLKEEQQKAGQTQLEYYGGKTVSEQILTVNAQGNPLFWGANIFASVIIKIKQK</sequence>
<dbReference type="Proteomes" id="UP001277972">
    <property type="component" value="Unassembled WGS sequence"/>
</dbReference>
<keyword evidence="2" id="KW-1185">Reference proteome</keyword>
<name>A0ACC6M4N3_9BACI</name>
<protein>
    <submittedName>
        <fullName evidence="1">DUF3949 domain-containing protein</fullName>
    </submittedName>
</protein>
<reference evidence="1" key="1">
    <citation type="submission" date="2023-11" db="EMBL/GenBank/DDBJ databases">
        <title>Gracilibacillus pellucida a moderately halophilic bacterium isolated from saline soil in Xinjiang province.</title>
        <authorList>
            <person name="Zhang Z."/>
            <person name="Tan F."/>
            <person name="Wang Y."/>
            <person name="Xia M."/>
        </authorList>
    </citation>
    <scope>NUCLEOTIDE SEQUENCE</scope>
    <source>
        <strain evidence="1">S3-1-1</strain>
    </source>
</reference>